<organism evidence="3 4">
    <name type="scientific">Macleaya cordata</name>
    <name type="common">Five-seeded plume-poppy</name>
    <name type="synonym">Bocconia cordata</name>
    <dbReference type="NCBI Taxonomy" id="56857"/>
    <lineage>
        <taxon>Eukaryota</taxon>
        <taxon>Viridiplantae</taxon>
        <taxon>Streptophyta</taxon>
        <taxon>Embryophyta</taxon>
        <taxon>Tracheophyta</taxon>
        <taxon>Spermatophyta</taxon>
        <taxon>Magnoliopsida</taxon>
        <taxon>Ranunculales</taxon>
        <taxon>Papaveraceae</taxon>
        <taxon>Papaveroideae</taxon>
        <taxon>Macleaya</taxon>
    </lineage>
</organism>
<feature type="compositionally biased region" description="Polar residues" evidence="1">
    <location>
        <begin position="17"/>
        <end position="26"/>
    </location>
</feature>
<name>A0A200QSA1_MACCD</name>
<dbReference type="PROSITE" id="PS51354">
    <property type="entry name" value="GLUTAREDOXIN_2"/>
    <property type="match status" value="1"/>
</dbReference>
<sequence>MGCASSKKSSRCRHCQSPYSPLSRSYSVPIHHPAERKGDSYHLVALTSTTLGSLKLDSLDHTHLNGISINGSYHHDHNNHNDDYSNTNNDNNDSKIDEFSTEVVQAKTWSSMINEKIPKVIPRTPIRTPPGEPETINSWELMAGLEDDSPLRVPNLLNRCFSYHGVTNSTSPDQQLTPKFQENDQSIPKLQENGSASPKPMWVQIMDDDTNSNSNAVVKDFDPEIISTFRKALEELSPRSTVNLKSPENEKSGNGLFSKKVNNAVTPTKCPPNGENKAVIYFTSLRGVRKTYEDCCHVRVILKGFGVRIDERDVSMHSGFREELKELLGGEYRAGLPRVFIKGDYIGGAEEIKQLHEDGELEKLLQGCDYDDGVCEACGDVRFVPCERCSGSCKIYYEDDDDDDDCDEEDRESEEDGGGFQRCPDCNENGIVRCPVCCY</sequence>
<dbReference type="Gene3D" id="3.40.30.10">
    <property type="entry name" value="Glutaredoxin"/>
    <property type="match status" value="1"/>
</dbReference>
<dbReference type="FunFam" id="3.40.30.10:FF:000273">
    <property type="entry name" value="Glutaredoxin family protein"/>
    <property type="match status" value="1"/>
</dbReference>
<dbReference type="Proteomes" id="UP000195402">
    <property type="component" value="Unassembled WGS sequence"/>
</dbReference>
<evidence type="ECO:0000313" key="3">
    <source>
        <dbReference type="EMBL" id="OVA13325.1"/>
    </source>
</evidence>
<feature type="region of interest" description="Disordered" evidence="1">
    <location>
        <begin position="400"/>
        <end position="421"/>
    </location>
</feature>
<dbReference type="STRING" id="56857.A0A200QSA1"/>
<dbReference type="AlphaFoldDB" id="A0A200QSA1"/>
<dbReference type="InterPro" id="IPR036249">
    <property type="entry name" value="Thioredoxin-like_sf"/>
</dbReference>
<keyword evidence="4" id="KW-1185">Reference proteome</keyword>
<dbReference type="CDD" id="cd03031">
    <property type="entry name" value="GRX_GRX_like"/>
    <property type="match status" value="1"/>
</dbReference>
<comment type="caution">
    <text evidence="3">The sequence shown here is derived from an EMBL/GenBank/DDBJ whole genome shotgun (WGS) entry which is preliminary data.</text>
</comment>
<reference evidence="3 4" key="1">
    <citation type="journal article" date="2017" name="Mol. Plant">
        <title>The Genome of Medicinal Plant Macleaya cordata Provides New Insights into Benzylisoquinoline Alkaloids Metabolism.</title>
        <authorList>
            <person name="Liu X."/>
            <person name="Liu Y."/>
            <person name="Huang P."/>
            <person name="Ma Y."/>
            <person name="Qing Z."/>
            <person name="Tang Q."/>
            <person name="Cao H."/>
            <person name="Cheng P."/>
            <person name="Zheng Y."/>
            <person name="Yuan Z."/>
            <person name="Zhou Y."/>
            <person name="Liu J."/>
            <person name="Tang Z."/>
            <person name="Zhuo Y."/>
            <person name="Zhang Y."/>
            <person name="Yu L."/>
            <person name="Huang J."/>
            <person name="Yang P."/>
            <person name="Peng Q."/>
            <person name="Zhang J."/>
            <person name="Jiang W."/>
            <person name="Zhang Z."/>
            <person name="Lin K."/>
            <person name="Ro D.K."/>
            <person name="Chen X."/>
            <person name="Xiong X."/>
            <person name="Shang Y."/>
            <person name="Huang S."/>
            <person name="Zeng J."/>
        </authorList>
    </citation>
    <scope>NUCLEOTIDE SEQUENCE [LARGE SCALE GENOMIC DNA]</scope>
    <source>
        <strain evidence="4">cv. BLH2017</strain>
        <tissue evidence="3">Root</tissue>
    </source>
</reference>
<dbReference type="FunCoup" id="A0A200QSA1">
    <property type="interactions" value="39"/>
</dbReference>
<evidence type="ECO:0000313" key="4">
    <source>
        <dbReference type="Proteomes" id="UP000195402"/>
    </source>
</evidence>
<feature type="compositionally biased region" description="Acidic residues" evidence="1">
    <location>
        <begin position="400"/>
        <end position="417"/>
    </location>
</feature>
<dbReference type="Pfam" id="PF23733">
    <property type="entry name" value="GRXCR1-2_C"/>
    <property type="match status" value="1"/>
</dbReference>
<accession>A0A200QSA1</accession>
<evidence type="ECO:0000256" key="1">
    <source>
        <dbReference type="SAM" id="MobiDB-lite"/>
    </source>
</evidence>
<protein>
    <submittedName>
        <fullName evidence="3">Glutaredoxin</fullName>
    </submittedName>
</protein>
<dbReference type="OMA" id="MQADTDI"/>
<gene>
    <name evidence="3" type="ORF">BVC80_285g46</name>
</gene>
<dbReference type="OrthoDB" id="423313at2759"/>
<dbReference type="EMBL" id="MVGT01001150">
    <property type="protein sequence ID" value="OVA13325.1"/>
    <property type="molecule type" value="Genomic_DNA"/>
</dbReference>
<feature type="domain" description="Glutaredoxin" evidence="2">
    <location>
        <begin position="279"/>
        <end position="346"/>
    </location>
</feature>
<dbReference type="SUPFAM" id="SSF52833">
    <property type="entry name" value="Thioredoxin-like"/>
    <property type="match status" value="1"/>
</dbReference>
<evidence type="ECO:0000259" key="2">
    <source>
        <dbReference type="Pfam" id="PF00462"/>
    </source>
</evidence>
<dbReference type="PANTHER" id="PTHR45669:SF30">
    <property type="entry name" value="OS04G0641300 PROTEIN"/>
    <property type="match status" value="1"/>
</dbReference>
<dbReference type="PANTHER" id="PTHR45669">
    <property type="entry name" value="GLUTAREDOXIN DOMAIN-CONTAINING CYSTEINE-RICH PROTEIN CG12206-RELATED"/>
    <property type="match status" value="1"/>
</dbReference>
<dbReference type="InParanoid" id="A0A200QSA1"/>
<proteinExistence type="predicted"/>
<dbReference type="InterPro" id="IPR002109">
    <property type="entry name" value="Glutaredoxin"/>
</dbReference>
<dbReference type="Pfam" id="PF00462">
    <property type="entry name" value="Glutaredoxin"/>
    <property type="match status" value="1"/>
</dbReference>
<feature type="region of interest" description="Disordered" evidence="1">
    <location>
        <begin position="1"/>
        <end position="34"/>
    </location>
</feature>